<keyword evidence="1" id="KW-0732">Signal</keyword>
<evidence type="ECO:0008006" key="4">
    <source>
        <dbReference type="Google" id="ProtNLM"/>
    </source>
</evidence>
<evidence type="ECO:0000256" key="1">
    <source>
        <dbReference type="SAM" id="SignalP"/>
    </source>
</evidence>
<accession>A0ABS6NVA4</accession>
<protein>
    <recommendedName>
        <fullName evidence="4">FAD/FMN-containing dehydrogenase</fullName>
    </recommendedName>
</protein>
<organism evidence="2 3">
    <name type="scientific">Pseudomonas azadiae</name>
    <dbReference type="NCBI Taxonomy" id="2843612"/>
    <lineage>
        <taxon>Bacteria</taxon>
        <taxon>Pseudomonadati</taxon>
        <taxon>Pseudomonadota</taxon>
        <taxon>Gammaproteobacteria</taxon>
        <taxon>Pseudomonadales</taxon>
        <taxon>Pseudomonadaceae</taxon>
        <taxon>Pseudomonas</taxon>
    </lineage>
</organism>
<sequence length="155" mass="17171">MRRLVLVALLLQCFSALADDAIVPVKKWTLLDQNDKAYTLDDDAQVLLVARSMAAAKLVNAAIEDSPAGYLEARHMIYVADIEKMPSLVKMVAVPAMRSAKYRILLDRDGRVASEYKGDRDSVQWLTLKGGAVVQEQRFTDGVALKQAIAQRPQL</sequence>
<dbReference type="Proteomes" id="UP001048976">
    <property type="component" value="Unassembled WGS sequence"/>
</dbReference>
<dbReference type="EMBL" id="JAHSTY010000001">
    <property type="protein sequence ID" value="MBV4451736.1"/>
    <property type="molecule type" value="Genomic_DNA"/>
</dbReference>
<dbReference type="RefSeq" id="WP_169375075.1">
    <property type="nucleotide sequence ID" value="NZ_JAHSTY010000001.1"/>
</dbReference>
<proteinExistence type="predicted"/>
<name>A0ABS6NVA4_9PSED</name>
<evidence type="ECO:0000313" key="3">
    <source>
        <dbReference type="Proteomes" id="UP001048976"/>
    </source>
</evidence>
<gene>
    <name evidence="2" type="ORF">KVG91_03895</name>
</gene>
<feature type="signal peptide" evidence="1">
    <location>
        <begin position="1"/>
        <end position="18"/>
    </location>
</feature>
<keyword evidence="3" id="KW-1185">Reference proteome</keyword>
<feature type="chain" id="PRO_5047173294" description="FAD/FMN-containing dehydrogenase" evidence="1">
    <location>
        <begin position="19"/>
        <end position="155"/>
    </location>
</feature>
<evidence type="ECO:0000313" key="2">
    <source>
        <dbReference type="EMBL" id="MBV4451736.1"/>
    </source>
</evidence>
<comment type="caution">
    <text evidence="2">The sequence shown here is derived from an EMBL/GenBank/DDBJ whole genome shotgun (WGS) entry which is preliminary data.</text>
</comment>
<reference evidence="2" key="1">
    <citation type="submission" date="2021-06" db="EMBL/GenBank/DDBJ databases">
        <title>Updating the genus Pseudomonas: Description of 43 new species and partition of the Pseudomonas putida group.</title>
        <authorList>
            <person name="Girard L."/>
            <person name="Lood C."/>
            <person name="Vandamme P."/>
            <person name="Rokni-Zadeh H."/>
            <person name="Van Noort V."/>
            <person name="Hofte M."/>
            <person name="Lavigne R."/>
            <person name="De Mot R."/>
        </authorList>
    </citation>
    <scope>NUCLEOTIDE SEQUENCE</scope>
    <source>
        <strain evidence="2">SWRI103</strain>
    </source>
</reference>